<dbReference type="STRING" id="39482.ERS852491_00641"/>
<evidence type="ECO:0000313" key="3">
    <source>
        <dbReference type="Proteomes" id="UP000095544"/>
    </source>
</evidence>
<accession>A0A174A7V7</accession>
<name>A0A174A7V7_9FIRM</name>
<evidence type="ECO:0000256" key="1">
    <source>
        <dbReference type="SAM" id="Phobius"/>
    </source>
</evidence>
<dbReference type="Proteomes" id="UP000095544">
    <property type="component" value="Unassembled WGS sequence"/>
</dbReference>
<keyword evidence="1" id="KW-0472">Membrane</keyword>
<protein>
    <submittedName>
        <fullName evidence="2">Uncharacterized protein</fullName>
    </submittedName>
</protein>
<keyword evidence="1" id="KW-0812">Transmembrane</keyword>
<organism evidence="2 3">
    <name type="scientific">Faecalicatena contorta</name>
    <dbReference type="NCBI Taxonomy" id="39482"/>
    <lineage>
        <taxon>Bacteria</taxon>
        <taxon>Bacillati</taxon>
        <taxon>Bacillota</taxon>
        <taxon>Clostridia</taxon>
        <taxon>Lachnospirales</taxon>
        <taxon>Lachnospiraceae</taxon>
        <taxon>Faecalicatena</taxon>
    </lineage>
</organism>
<sequence>MLTDKFKKPKGPVLDESLASQMLENIFDACEVEPNTVPLSVLTSYSNYRRERFLLQKVLLVIILLFFCLAPLMFIAPDIDLNLKDQGINGKPAYELVVDTFIPVSRITANIGGSNVPVYEVADKTYSIEPTLNGTMIVTVTLKNRQFASITCEVSGVDTTSPVVLSDKQVGDQIYLYLSDPDSGVDYDNISALDIDGKEVEPVSFDEEGNYIIFDYPEKSLNIYVPDKAGNTLHLILTIRE</sequence>
<dbReference type="AlphaFoldDB" id="A0A174A7V7"/>
<dbReference type="OrthoDB" id="2064667at2"/>
<feature type="transmembrane region" description="Helical" evidence="1">
    <location>
        <begin position="58"/>
        <end position="76"/>
    </location>
</feature>
<evidence type="ECO:0000313" key="2">
    <source>
        <dbReference type="EMBL" id="CUN84564.1"/>
    </source>
</evidence>
<keyword evidence="1" id="KW-1133">Transmembrane helix</keyword>
<gene>
    <name evidence="2" type="ORF">ERS852491_00641</name>
</gene>
<reference evidence="2 3" key="1">
    <citation type="submission" date="2015-09" db="EMBL/GenBank/DDBJ databases">
        <authorList>
            <consortium name="Pathogen Informatics"/>
        </authorList>
    </citation>
    <scope>NUCLEOTIDE SEQUENCE [LARGE SCALE GENOMIC DNA]</scope>
    <source>
        <strain evidence="2 3">2789STDY5834876</strain>
    </source>
</reference>
<dbReference type="EMBL" id="CYZU01000004">
    <property type="protein sequence ID" value="CUN84564.1"/>
    <property type="molecule type" value="Genomic_DNA"/>
</dbReference>
<dbReference type="RefSeq" id="WP_055151002.1">
    <property type="nucleotide sequence ID" value="NZ_CYZU01000004.1"/>
</dbReference>
<proteinExistence type="predicted"/>